<protein>
    <submittedName>
        <fullName evidence="1">Uncharacterized protein</fullName>
    </submittedName>
</protein>
<dbReference type="AlphaFoldDB" id="A0AAD6VKB0"/>
<reference evidence="1" key="1">
    <citation type="submission" date="2023-03" db="EMBL/GenBank/DDBJ databases">
        <title>Massive genome expansion in bonnet fungi (Mycena s.s.) driven by repeated elements and novel gene families across ecological guilds.</title>
        <authorList>
            <consortium name="Lawrence Berkeley National Laboratory"/>
            <person name="Harder C.B."/>
            <person name="Miyauchi S."/>
            <person name="Viragh M."/>
            <person name="Kuo A."/>
            <person name="Thoen E."/>
            <person name="Andreopoulos B."/>
            <person name="Lu D."/>
            <person name="Skrede I."/>
            <person name="Drula E."/>
            <person name="Henrissat B."/>
            <person name="Morin E."/>
            <person name="Kohler A."/>
            <person name="Barry K."/>
            <person name="LaButti K."/>
            <person name="Morin E."/>
            <person name="Salamov A."/>
            <person name="Lipzen A."/>
            <person name="Mereny Z."/>
            <person name="Hegedus B."/>
            <person name="Baldrian P."/>
            <person name="Stursova M."/>
            <person name="Weitz H."/>
            <person name="Taylor A."/>
            <person name="Grigoriev I.V."/>
            <person name="Nagy L.G."/>
            <person name="Martin F."/>
            <person name="Kauserud H."/>
        </authorList>
    </citation>
    <scope>NUCLEOTIDE SEQUENCE</scope>
    <source>
        <strain evidence="1">9144</strain>
    </source>
</reference>
<gene>
    <name evidence="1" type="ORF">GGX14DRAFT_392568</name>
</gene>
<name>A0AAD6VKB0_9AGAR</name>
<evidence type="ECO:0000313" key="1">
    <source>
        <dbReference type="EMBL" id="KAJ7214547.1"/>
    </source>
</evidence>
<proteinExistence type="predicted"/>
<keyword evidence="2" id="KW-1185">Reference proteome</keyword>
<dbReference type="Proteomes" id="UP001219525">
    <property type="component" value="Unassembled WGS sequence"/>
</dbReference>
<sequence length="303" mass="32975">MFKRVASEVNEWEAARFVKPVQRGLAIHDLKSKPSMTASESWTSCLGIKKILIGGSVKKRATGSSPASSNSKICLGDWDSTPATINWRNQHHWTNSMTGIKLTPVEAIERMYTGHTLIPTMLQCCSPLGIMLQWWHGADSKRPGHKFKSTVHRDITEINGAVHRDQWSGVSLNDNVKRRHHVRRPKRQPGCRAIVRPGGTMPLISALMAWPRLPYKSRARGASRVASSGMGWVASAHHTHSTTSVGADVGPGWAPYKYDIVGVDDGNGRGTIITYVVSPNVCGIANDDEVQGGGTTARAGLGL</sequence>
<organism evidence="1 2">
    <name type="scientific">Mycena pura</name>
    <dbReference type="NCBI Taxonomy" id="153505"/>
    <lineage>
        <taxon>Eukaryota</taxon>
        <taxon>Fungi</taxon>
        <taxon>Dikarya</taxon>
        <taxon>Basidiomycota</taxon>
        <taxon>Agaricomycotina</taxon>
        <taxon>Agaricomycetes</taxon>
        <taxon>Agaricomycetidae</taxon>
        <taxon>Agaricales</taxon>
        <taxon>Marasmiineae</taxon>
        <taxon>Mycenaceae</taxon>
        <taxon>Mycena</taxon>
    </lineage>
</organism>
<accession>A0AAD6VKB0</accession>
<comment type="caution">
    <text evidence="1">The sequence shown here is derived from an EMBL/GenBank/DDBJ whole genome shotgun (WGS) entry which is preliminary data.</text>
</comment>
<evidence type="ECO:0000313" key="2">
    <source>
        <dbReference type="Proteomes" id="UP001219525"/>
    </source>
</evidence>
<dbReference type="EMBL" id="JARJCW010000019">
    <property type="protein sequence ID" value="KAJ7214547.1"/>
    <property type="molecule type" value="Genomic_DNA"/>
</dbReference>